<keyword evidence="2" id="KW-0479">Metal-binding</keyword>
<sequence length="758" mass="85737">MPRCRKTMPNFSKWSFRFAHHTFHAGTLQPKIWHKPLMSLIISNSDNSELSCSHTSAITAYQVKRAPMATTSLVETVNINVDDFSETFLTCSTCLYTFDGNTRKPKLLPCSHSVCLYCVTQLADLSPETDPPSLRCPLCREVCAIPVGGVISFPAAFFINQLLDVMQKQRKDVVPSCSNHPQDQLLYCETCDLVFCEHCQSSVINKKCDEHTVVPLSIAIKRMSEIVVYRAKGRLRALDDAHATVSREIVQLDGNVDKIVEQINAAIQEVSNLVENRRRALTETVRVRRDEKRKVLKDQLEAIQDEKKKLQKELESCKMDIRSMARQIKDGAADESWQRTIIEPRENAFLRINTNSETMLIDVEKNLNEFGKLYASNTFPGTSRIEIPQHMGIYVKHSATLITRDVDGKARNSGGDPVEVDMEVIYLDSKIEERKALAEKEVQEVDVVDKNDGTYQLSFRLNHPGEYKISVKIFGRPVANSPLHFHVTSTHQYSWQMPVSFQFPTKCWWDEATQRMFVLDSGSKRIRVLRENGDVITDVRNDEFKAGTVGMVYVGNDELVILSWQHKMLSKLNTKGEMIKAIKFSEFNTPTDVAVDSQGRFVIADKTKIFIFDASFKPTICFPIREGVKTEVNCVAVGLDDDVIVGTTDGLILYDGAGKMLRKLSVSPPGTHMPKHGGRFNINTVTCDVTTGQIVVVFTDRRTDRTTIGVVSYKGDFLYSIDPAPGEKFMAPCGIFLHKNRAFITDYERNTVRSYMYK</sequence>
<dbReference type="InterPro" id="IPR001298">
    <property type="entry name" value="Filamin/ABP280_rpt"/>
</dbReference>
<evidence type="ECO:0000256" key="9">
    <source>
        <dbReference type="SAM" id="Coils"/>
    </source>
</evidence>
<accession>A0A8R1HPM3</accession>
<dbReference type="InterPro" id="IPR000315">
    <property type="entry name" value="Znf_B-box"/>
</dbReference>
<name>A0A8R1HPM3_CAEJA</name>
<proteinExistence type="inferred from homology"/>
<reference evidence="13" key="1">
    <citation type="submission" date="2010-08" db="EMBL/GenBank/DDBJ databases">
        <authorList>
            <consortium name="Caenorhabditis japonica Sequencing Consortium"/>
            <person name="Wilson R.K."/>
        </authorList>
    </citation>
    <scope>NUCLEOTIDE SEQUENCE [LARGE SCALE GENOMIC DNA]</scope>
    <source>
        <strain evidence="13">DF5081</strain>
    </source>
</reference>
<dbReference type="SUPFAM" id="SSF57850">
    <property type="entry name" value="RING/U-box"/>
    <property type="match status" value="1"/>
</dbReference>
<evidence type="ECO:0000259" key="11">
    <source>
        <dbReference type="PROSITE" id="PS50119"/>
    </source>
</evidence>
<evidence type="ECO:0000313" key="13">
    <source>
        <dbReference type="Proteomes" id="UP000005237"/>
    </source>
</evidence>
<dbReference type="InterPro" id="IPR001258">
    <property type="entry name" value="NHL_repeat"/>
</dbReference>
<dbReference type="CDD" id="cd16579">
    <property type="entry name" value="RING-HC_PML_C-V"/>
    <property type="match status" value="1"/>
</dbReference>
<evidence type="ECO:0000256" key="6">
    <source>
        <dbReference type="PROSITE-ProRule" id="PRU00024"/>
    </source>
</evidence>
<keyword evidence="5" id="KW-0862">Zinc</keyword>
<dbReference type="Gene3D" id="3.30.40.10">
    <property type="entry name" value="Zinc/RING finger domain, C3HC4 (zinc finger)"/>
    <property type="match status" value="1"/>
</dbReference>
<feature type="domain" description="RING-type" evidence="10">
    <location>
        <begin position="91"/>
        <end position="140"/>
    </location>
</feature>
<dbReference type="InterPro" id="IPR017868">
    <property type="entry name" value="Filamin/ABP280_repeat-like"/>
</dbReference>
<dbReference type="GO" id="GO:0061630">
    <property type="term" value="F:ubiquitin protein ligase activity"/>
    <property type="evidence" value="ECO:0007669"/>
    <property type="project" value="TreeGrafter"/>
</dbReference>
<dbReference type="InterPro" id="IPR013783">
    <property type="entry name" value="Ig-like_fold"/>
</dbReference>
<organism evidence="12 13">
    <name type="scientific">Caenorhabditis japonica</name>
    <dbReference type="NCBI Taxonomy" id="281687"/>
    <lineage>
        <taxon>Eukaryota</taxon>
        <taxon>Metazoa</taxon>
        <taxon>Ecdysozoa</taxon>
        <taxon>Nematoda</taxon>
        <taxon>Chromadorea</taxon>
        <taxon>Rhabditida</taxon>
        <taxon>Rhabditina</taxon>
        <taxon>Rhabditomorpha</taxon>
        <taxon>Rhabditoidea</taxon>
        <taxon>Rhabditidae</taxon>
        <taxon>Peloderinae</taxon>
        <taxon>Caenorhabditis</taxon>
    </lineage>
</organism>
<dbReference type="SUPFAM" id="SSF81296">
    <property type="entry name" value="E set domains"/>
    <property type="match status" value="1"/>
</dbReference>
<keyword evidence="9" id="KW-0175">Coiled coil</keyword>
<dbReference type="Gene3D" id="2.120.10.30">
    <property type="entry name" value="TolB, C-terminal domain"/>
    <property type="match status" value="1"/>
</dbReference>
<evidence type="ECO:0000313" key="12">
    <source>
        <dbReference type="EnsemblMetazoa" id="CJA08064.1"/>
    </source>
</evidence>
<dbReference type="InterPro" id="IPR001841">
    <property type="entry name" value="Znf_RING"/>
</dbReference>
<reference evidence="12" key="2">
    <citation type="submission" date="2022-06" db="UniProtKB">
        <authorList>
            <consortium name="EnsemblMetazoa"/>
        </authorList>
    </citation>
    <scope>IDENTIFICATION</scope>
    <source>
        <strain evidence="12">DF5081</strain>
    </source>
</reference>
<evidence type="ECO:0000259" key="10">
    <source>
        <dbReference type="PROSITE" id="PS50089"/>
    </source>
</evidence>
<dbReference type="GO" id="GO:0005654">
    <property type="term" value="C:nucleoplasm"/>
    <property type="evidence" value="ECO:0007669"/>
    <property type="project" value="TreeGrafter"/>
</dbReference>
<dbReference type="PANTHER" id="PTHR25462">
    <property type="entry name" value="BONUS, ISOFORM C-RELATED"/>
    <property type="match status" value="1"/>
</dbReference>
<evidence type="ECO:0000256" key="2">
    <source>
        <dbReference type="ARBA" id="ARBA00022723"/>
    </source>
</evidence>
<keyword evidence="3" id="KW-0677">Repeat</keyword>
<dbReference type="InterPro" id="IPR011042">
    <property type="entry name" value="6-blade_b-propeller_TolB-like"/>
</dbReference>
<dbReference type="Pfam" id="PF00630">
    <property type="entry name" value="Filamin"/>
    <property type="match status" value="1"/>
</dbReference>
<dbReference type="InterPro" id="IPR017907">
    <property type="entry name" value="Znf_RING_CS"/>
</dbReference>
<dbReference type="PROSITE" id="PS00518">
    <property type="entry name" value="ZF_RING_1"/>
    <property type="match status" value="1"/>
</dbReference>
<dbReference type="GO" id="GO:0008270">
    <property type="term" value="F:zinc ion binding"/>
    <property type="evidence" value="ECO:0007669"/>
    <property type="project" value="UniProtKB-KW"/>
</dbReference>
<dbReference type="SUPFAM" id="SSF101898">
    <property type="entry name" value="NHL repeat"/>
    <property type="match status" value="1"/>
</dbReference>
<dbReference type="InterPro" id="IPR014756">
    <property type="entry name" value="Ig_E-set"/>
</dbReference>
<evidence type="ECO:0000256" key="5">
    <source>
        <dbReference type="ARBA" id="ARBA00022833"/>
    </source>
</evidence>
<dbReference type="AlphaFoldDB" id="A0A8R1HPM3"/>
<dbReference type="PROSITE" id="PS50194">
    <property type="entry name" value="FILAMIN_REPEAT"/>
    <property type="match status" value="1"/>
</dbReference>
<evidence type="ECO:0000256" key="1">
    <source>
        <dbReference type="ARBA" id="ARBA00008518"/>
    </source>
</evidence>
<evidence type="ECO:0000256" key="3">
    <source>
        <dbReference type="ARBA" id="ARBA00022737"/>
    </source>
</evidence>
<evidence type="ECO:0000256" key="7">
    <source>
        <dbReference type="PROSITE-ProRule" id="PRU00087"/>
    </source>
</evidence>
<dbReference type="Gene3D" id="2.60.40.10">
    <property type="entry name" value="Immunoglobulins"/>
    <property type="match status" value="1"/>
</dbReference>
<feature type="domain" description="B box-type" evidence="11">
    <location>
        <begin position="177"/>
        <end position="216"/>
    </location>
</feature>
<dbReference type="PROSITE" id="PS50119">
    <property type="entry name" value="ZF_BBOX"/>
    <property type="match status" value="1"/>
</dbReference>
<feature type="repeat" description="NHL" evidence="8">
    <location>
        <begin position="586"/>
        <end position="615"/>
    </location>
</feature>
<dbReference type="PROSITE" id="PS51125">
    <property type="entry name" value="NHL"/>
    <property type="match status" value="1"/>
</dbReference>
<keyword evidence="13" id="KW-1185">Reference proteome</keyword>
<dbReference type="SMART" id="SM00184">
    <property type="entry name" value="RING"/>
    <property type="match status" value="1"/>
</dbReference>
<dbReference type="SMART" id="SM00336">
    <property type="entry name" value="BBOX"/>
    <property type="match status" value="1"/>
</dbReference>
<comment type="similarity">
    <text evidence="1">Belongs to the TRIM/RBCC family.</text>
</comment>
<dbReference type="SUPFAM" id="SSF57845">
    <property type="entry name" value="B-box zinc-binding domain"/>
    <property type="match status" value="1"/>
</dbReference>
<dbReference type="SMART" id="SM00557">
    <property type="entry name" value="IG_FLMN"/>
    <property type="match status" value="1"/>
</dbReference>
<feature type="coiled-coil region" evidence="9">
    <location>
        <begin position="256"/>
        <end position="327"/>
    </location>
</feature>
<dbReference type="InterPro" id="IPR047153">
    <property type="entry name" value="TRIM45/56/19-like"/>
</dbReference>
<dbReference type="InterPro" id="IPR013083">
    <property type="entry name" value="Znf_RING/FYVE/PHD"/>
</dbReference>
<dbReference type="EnsemblMetazoa" id="CJA08064.1">
    <property type="protein sequence ID" value="CJA08064.1"/>
    <property type="gene ID" value="WBGene00127268"/>
</dbReference>
<evidence type="ECO:0000256" key="8">
    <source>
        <dbReference type="PROSITE-ProRule" id="PRU00504"/>
    </source>
</evidence>
<evidence type="ECO:0000256" key="4">
    <source>
        <dbReference type="ARBA" id="ARBA00022771"/>
    </source>
</evidence>
<dbReference type="Gene3D" id="3.30.160.60">
    <property type="entry name" value="Classic Zinc Finger"/>
    <property type="match status" value="1"/>
</dbReference>
<feature type="repeat" description="Filamin" evidence="7">
    <location>
        <begin position="444"/>
        <end position="487"/>
    </location>
</feature>
<keyword evidence="4 6" id="KW-0863">Zinc-finger</keyword>
<dbReference type="PROSITE" id="PS50089">
    <property type="entry name" value="ZF_RING_2"/>
    <property type="match status" value="1"/>
</dbReference>
<dbReference type="Proteomes" id="UP000005237">
    <property type="component" value="Unassembled WGS sequence"/>
</dbReference>
<dbReference type="PANTHER" id="PTHR25462:SF285">
    <property type="entry name" value="RING-TYPE DOMAIN-CONTAINING PROTEIN"/>
    <property type="match status" value="1"/>
</dbReference>
<protein>
    <submittedName>
        <fullName evidence="12">Uncharacterized protein</fullName>
    </submittedName>
</protein>